<name>A0ABN9D3Q1_9NEOB</name>
<dbReference type="Proteomes" id="UP001162483">
    <property type="component" value="Unassembled WGS sequence"/>
</dbReference>
<sequence>MTASVTKTKDGVTPSPHVRRAMDTNYRRKSPHCGRGRDTNYWGKSPHCRRGRDNYCREISPLWEVQRHQLLQGNLPIVGGAETQTTAEKSPHCGWGRDTNYWGGNIIVGGAETQLLEGNIIVGGAETQLLQGNLSIVGGADTQTTAGKSPHCGRGRDRNYCREISPLWEGQRHKTTAGKSPHC</sequence>
<gene>
    <name evidence="2" type="ORF">SPARVUS_LOCUS6283512</name>
</gene>
<feature type="non-terminal residue" evidence="2">
    <location>
        <position position="183"/>
    </location>
</feature>
<organism evidence="2 3">
    <name type="scientific">Staurois parvus</name>
    <dbReference type="NCBI Taxonomy" id="386267"/>
    <lineage>
        <taxon>Eukaryota</taxon>
        <taxon>Metazoa</taxon>
        <taxon>Chordata</taxon>
        <taxon>Craniata</taxon>
        <taxon>Vertebrata</taxon>
        <taxon>Euteleostomi</taxon>
        <taxon>Amphibia</taxon>
        <taxon>Batrachia</taxon>
        <taxon>Anura</taxon>
        <taxon>Neobatrachia</taxon>
        <taxon>Ranoidea</taxon>
        <taxon>Ranidae</taxon>
        <taxon>Staurois</taxon>
    </lineage>
</organism>
<evidence type="ECO:0000256" key="1">
    <source>
        <dbReference type="SAM" id="MobiDB-lite"/>
    </source>
</evidence>
<accession>A0ABN9D3Q1</accession>
<dbReference type="EMBL" id="CATNWA010014023">
    <property type="protein sequence ID" value="CAI9566178.1"/>
    <property type="molecule type" value="Genomic_DNA"/>
</dbReference>
<proteinExistence type="predicted"/>
<keyword evidence="3" id="KW-1185">Reference proteome</keyword>
<feature type="region of interest" description="Disordered" evidence="1">
    <location>
        <begin position="1"/>
        <end position="33"/>
    </location>
</feature>
<evidence type="ECO:0000313" key="3">
    <source>
        <dbReference type="Proteomes" id="UP001162483"/>
    </source>
</evidence>
<reference evidence="2" key="1">
    <citation type="submission" date="2023-05" db="EMBL/GenBank/DDBJ databases">
        <authorList>
            <person name="Stuckert A."/>
        </authorList>
    </citation>
    <scope>NUCLEOTIDE SEQUENCE</scope>
</reference>
<comment type="caution">
    <text evidence="2">The sequence shown here is derived from an EMBL/GenBank/DDBJ whole genome shotgun (WGS) entry which is preliminary data.</text>
</comment>
<evidence type="ECO:0000313" key="2">
    <source>
        <dbReference type="EMBL" id="CAI9566178.1"/>
    </source>
</evidence>
<protein>
    <submittedName>
        <fullName evidence="2">Uncharacterized protein</fullName>
    </submittedName>
</protein>